<keyword evidence="8" id="KW-1185">Reference proteome</keyword>
<protein>
    <submittedName>
        <fullName evidence="7">Fructan beta-fructosidase</fullName>
    </submittedName>
</protein>
<dbReference type="InterPro" id="IPR018053">
    <property type="entry name" value="Glyco_hydro_32_AS"/>
</dbReference>
<proteinExistence type="inferred from homology"/>
<dbReference type="InterPro" id="IPR001362">
    <property type="entry name" value="Glyco_hydro_32"/>
</dbReference>
<evidence type="ECO:0000259" key="6">
    <source>
        <dbReference type="Pfam" id="PF08244"/>
    </source>
</evidence>
<dbReference type="SMART" id="SM00640">
    <property type="entry name" value="Glyco_32"/>
    <property type="match status" value="1"/>
</dbReference>
<name>A0A1G7W0K8_9FLAO</name>
<dbReference type="InterPro" id="IPR013189">
    <property type="entry name" value="Glyco_hydro_32_C"/>
</dbReference>
<evidence type="ECO:0000256" key="4">
    <source>
        <dbReference type="RuleBase" id="RU362110"/>
    </source>
</evidence>
<dbReference type="InterPro" id="IPR013148">
    <property type="entry name" value="Glyco_hydro_32_N"/>
</dbReference>
<dbReference type="PANTHER" id="PTHR42800:SF1">
    <property type="entry name" value="EXOINULINASE INUD (AFU_ORTHOLOGUE AFUA_5G00480)"/>
    <property type="match status" value="1"/>
</dbReference>
<dbReference type="Pfam" id="PF00251">
    <property type="entry name" value="Glyco_hydro_32N"/>
    <property type="match status" value="1"/>
</dbReference>
<dbReference type="PROSITE" id="PS51257">
    <property type="entry name" value="PROKAR_LIPOPROTEIN"/>
    <property type="match status" value="1"/>
</dbReference>
<dbReference type="Proteomes" id="UP000199274">
    <property type="component" value="Unassembled WGS sequence"/>
</dbReference>
<dbReference type="Gene3D" id="2.60.120.560">
    <property type="entry name" value="Exo-inulinase, domain 1"/>
    <property type="match status" value="1"/>
</dbReference>
<evidence type="ECO:0000259" key="5">
    <source>
        <dbReference type="Pfam" id="PF00251"/>
    </source>
</evidence>
<dbReference type="Pfam" id="PF08244">
    <property type="entry name" value="Glyco_hydro_32C"/>
    <property type="match status" value="1"/>
</dbReference>
<dbReference type="RefSeq" id="WP_091254144.1">
    <property type="nucleotide sequence ID" value="NZ_FNDB01000001.1"/>
</dbReference>
<comment type="similarity">
    <text evidence="1 4">Belongs to the glycosyl hydrolase 32 family.</text>
</comment>
<dbReference type="CDD" id="cd18622">
    <property type="entry name" value="GH32_Inu-like"/>
    <property type="match status" value="1"/>
</dbReference>
<dbReference type="PANTHER" id="PTHR42800">
    <property type="entry name" value="EXOINULINASE INUD (AFU_ORTHOLOGUE AFUA_5G00480)"/>
    <property type="match status" value="1"/>
</dbReference>
<evidence type="ECO:0000313" key="8">
    <source>
        <dbReference type="Proteomes" id="UP000199274"/>
    </source>
</evidence>
<feature type="domain" description="Glycosyl hydrolase family 32 C-terminal" evidence="6">
    <location>
        <begin position="408"/>
        <end position="523"/>
    </location>
</feature>
<dbReference type="GO" id="GO:0005987">
    <property type="term" value="P:sucrose catabolic process"/>
    <property type="evidence" value="ECO:0007669"/>
    <property type="project" value="TreeGrafter"/>
</dbReference>
<gene>
    <name evidence="7" type="ORF">SAMN04488062_101273</name>
</gene>
<sequence>MKFTNKIFPFYFVFGASLFLFSCKEEAKNEVVTIASSDSIKTDSTVQYKEPYRPQFHFSPEKKWMNDPNGMVFYKGIYHLFYQYYPDDIVWGPMHWGHATSTDLIHWTNKKIALFPDKLGMIFSGSAVLDLKNTSGLGTKENPPMIAIFTYHDMAGEKAGTTNYQTQGLAYSLDEGETWLKYDGNPIVKNSGLKDFRDPKVFWNPETNTWNMVLVAGDHAQFYTSENLINWKFESEFGKNIGAHGGVWECPDIFKLKVAGSNEEKWVLLISINPGAPNGGSGTQYFVGDYDGNSFKTSQKDIKWIDNGADNYAGVTYNNAPDNRRIFIGWMSNWSYARDTPTKNWRSAMTLPRELSLAIINGDYVLKNTPIEQFKKQETVAFTKDEIILKANQKTTFDYQYLNQSAVQLNTKNENLKLVFSNEVKDSLVINYDAKGKTFSVDRRHSGIVNFEKSFGEKIHNTKILNITTKTIDYKIILDWSSIEIFLNGGVYSFTEQIFPNKPYTKLSIQSDRNQEIKNLTISKIKGIW</sequence>
<keyword evidence="3 4" id="KW-0326">Glycosidase</keyword>
<dbReference type="SUPFAM" id="SSF49899">
    <property type="entry name" value="Concanavalin A-like lectins/glucanases"/>
    <property type="match status" value="1"/>
</dbReference>
<dbReference type="GO" id="GO:0004575">
    <property type="term" value="F:sucrose alpha-glucosidase activity"/>
    <property type="evidence" value="ECO:0007669"/>
    <property type="project" value="TreeGrafter"/>
</dbReference>
<evidence type="ECO:0000256" key="1">
    <source>
        <dbReference type="ARBA" id="ARBA00009902"/>
    </source>
</evidence>
<feature type="domain" description="Glycosyl hydrolase family 32 N-terminal" evidence="5">
    <location>
        <begin position="57"/>
        <end position="359"/>
    </location>
</feature>
<dbReference type="EMBL" id="FNDB01000001">
    <property type="protein sequence ID" value="SDG65564.1"/>
    <property type="molecule type" value="Genomic_DNA"/>
</dbReference>
<dbReference type="SUPFAM" id="SSF75005">
    <property type="entry name" value="Arabinanase/levansucrase/invertase"/>
    <property type="match status" value="1"/>
</dbReference>
<keyword evidence="2 4" id="KW-0378">Hydrolase</keyword>
<evidence type="ECO:0000256" key="3">
    <source>
        <dbReference type="ARBA" id="ARBA00023295"/>
    </source>
</evidence>
<dbReference type="Gene3D" id="2.115.10.20">
    <property type="entry name" value="Glycosyl hydrolase domain, family 43"/>
    <property type="match status" value="1"/>
</dbReference>
<dbReference type="InterPro" id="IPR023296">
    <property type="entry name" value="Glyco_hydro_beta-prop_sf"/>
</dbReference>
<evidence type="ECO:0000256" key="2">
    <source>
        <dbReference type="ARBA" id="ARBA00022801"/>
    </source>
</evidence>
<evidence type="ECO:0000313" key="7">
    <source>
        <dbReference type="EMBL" id="SDG65564.1"/>
    </source>
</evidence>
<dbReference type="STRING" id="178355.SAMN04488062_101273"/>
<accession>A0A1G7W0K8</accession>
<dbReference type="AlphaFoldDB" id="A0A1G7W0K8"/>
<dbReference type="PROSITE" id="PS00609">
    <property type="entry name" value="GLYCOSYL_HYDROL_F32"/>
    <property type="match status" value="1"/>
</dbReference>
<reference evidence="8" key="1">
    <citation type="submission" date="2016-10" db="EMBL/GenBank/DDBJ databases">
        <authorList>
            <person name="Varghese N."/>
            <person name="Submissions S."/>
        </authorList>
    </citation>
    <scope>NUCLEOTIDE SEQUENCE [LARGE SCALE GENOMIC DNA]</scope>
    <source>
        <strain evidence="8">CGMCC 1.2747</strain>
    </source>
</reference>
<organism evidence="7 8">
    <name type="scientific">Flavobacterium omnivorum</name>
    <dbReference type="NCBI Taxonomy" id="178355"/>
    <lineage>
        <taxon>Bacteria</taxon>
        <taxon>Pseudomonadati</taxon>
        <taxon>Bacteroidota</taxon>
        <taxon>Flavobacteriia</taxon>
        <taxon>Flavobacteriales</taxon>
        <taxon>Flavobacteriaceae</taxon>
        <taxon>Flavobacterium</taxon>
    </lineage>
</organism>
<dbReference type="InterPro" id="IPR013320">
    <property type="entry name" value="ConA-like_dom_sf"/>
</dbReference>
<dbReference type="GO" id="GO:0005737">
    <property type="term" value="C:cytoplasm"/>
    <property type="evidence" value="ECO:0007669"/>
    <property type="project" value="TreeGrafter"/>
</dbReference>
<dbReference type="OrthoDB" id="9759709at2"/>